<dbReference type="AlphaFoldDB" id="A0A5C5WZK9"/>
<keyword evidence="3" id="KW-1185">Reference proteome</keyword>
<comment type="caution">
    <text evidence="2">The sequence shown here is derived from an EMBL/GenBank/DDBJ whole genome shotgun (WGS) entry which is preliminary data.</text>
</comment>
<proteinExistence type="predicted"/>
<reference evidence="2 3" key="1">
    <citation type="submission" date="2019-02" db="EMBL/GenBank/DDBJ databases">
        <title>Deep-cultivation of Planctomycetes and their phenomic and genomic characterization uncovers novel biology.</title>
        <authorList>
            <person name="Wiegand S."/>
            <person name="Jogler M."/>
            <person name="Boedeker C."/>
            <person name="Pinto D."/>
            <person name="Vollmers J."/>
            <person name="Rivas-Marin E."/>
            <person name="Kohn T."/>
            <person name="Peeters S.H."/>
            <person name="Heuer A."/>
            <person name="Rast P."/>
            <person name="Oberbeckmann S."/>
            <person name="Bunk B."/>
            <person name="Jeske O."/>
            <person name="Meyerdierks A."/>
            <person name="Storesund J.E."/>
            <person name="Kallscheuer N."/>
            <person name="Luecker S."/>
            <person name="Lage O.M."/>
            <person name="Pohl T."/>
            <person name="Merkel B.J."/>
            <person name="Hornburger P."/>
            <person name="Mueller R.-W."/>
            <person name="Bruemmer F."/>
            <person name="Labrenz M."/>
            <person name="Spormann A.M."/>
            <person name="Op Den Camp H."/>
            <person name="Overmann J."/>
            <person name="Amann R."/>
            <person name="Jetten M.S.M."/>
            <person name="Mascher T."/>
            <person name="Medema M.H."/>
            <person name="Devos D.P."/>
            <person name="Kaster A.-K."/>
            <person name="Ovreas L."/>
            <person name="Rohde M."/>
            <person name="Galperin M.Y."/>
            <person name="Jogler C."/>
        </authorList>
    </citation>
    <scope>NUCLEOTIDE SEQUENCE [LARGE SCALE GENOMIC DNA]</scope>
    <source>
        <strain evidence="2 3">CA85</strain>
    </source>
</reference>
<gene>
    <name evidence="2" type="ORF">CA85_48290</name>
</gene>
<accession>A0A5C5WZK9</accession>
<organism evidence="2 3">
    <name type="scientific">Allorhodopirellula solitaria</name>
    <dbReference type="NCBI Taxonomy" id="2527987"/>
    <lineage>
        <taxon>Bacteria</taxon>
        <taxon>Pseudomonadati</taxon>
        <taxon>Planctomycetota</taxon>
        <taxon>Planctomycetia</taxon>
        <taxon>Pirellulales</taxon>
        <taxon>Pirellulaceae</taxon>
        <taxon>Allorhodopirellula</taxon>
    </lineage>
</organism>
<feature type="compositionally biased region" description="Basic residues" evidence="1">
    <location>
        <begin position="41"/>
        <end position="62"/>
    </location>
</feature>
<sequence>MVLSVPGERLFVRDTYLMWIVLSATSRLVRDRPGRQEPRELKRRNQSKYPKLKKPRPSRAKRIAVEPVKPPEKP</sequence>
<evidence type="ECO:0000313" key="3">
    <source>
        <dbReference type="Proteomes" id="UP000318053"/>
    </source>
</evidence>
<protein>
    <submittedName>
        <fullName evidence="2">Uncharacterized protein</fullName>
    </submittedName>
</protein>
<evidence type="ECO:0000313" key="2">
    <source>
        <dbReference type="EMBL" id="TWT55729.1"/>
    </source>
</evidence>
<dbReference type="EMBL" id="SJPK01000022">
    <property type="protein sequence ID" value="TWT55729.1"/>
    <property type="molecule type" value="Genomic_DNA"/>
</dbReference>
<feature type="region of interest" description="Disordered" evidence="1">
    <location>
        <begin position="32"/>
        <end position="74"/>
    </location>
</feature>
<evidence type="ECO:0000256" key="1">
    <source>
        <dbReference type="SAM" id="MobiDB-lite"/>
    </source>
</evidence>
<name>A0A5C5WZK9_9BACT</name>
<dbReference type="Proteomes" id="UP000318053">
    <property type="component" value="Unassembled WGS sequence"/>
</dbReference>